<organism evidence="5 6">
    <name type="scientific">Gelidibacter algens</name>
    <dbReference type="NCBI Taxonomy" id="49280"/>
    <lineage>
        <taxon>Bacteria</taxon>
        <taxon>Pseudomonadati</taxon>
        <taxon>Bacteroidota</taxon>
        <taxon>Flavobacteriia</taxon>
        <taxon>Flavobacteriales</taxon>
        <taxon>Flavobacteriaceae</taxon>
        <taxon>Gelidibacter</taxon>
    </lineage>
</organism>
<dbReference type="PANTHER" id="PTHR30146">
    <property type="entry name" value="LACI-RELATED TRANSCRIPTIONAL REPRESSOR"/>
    <property type="match status" value="1"/>
</dbReference>
<evidence type="ECO:0000313" key="6">
    <source>
        <dbReference type="Proteomes" id="UP000248987"/>
    </source>
</evidence>
<keyword evidence="3" id="KW-0804">Transcription</keyword>
<evidence type="ECO:0000256" key="1">
    <source>
        <dbReference type="ARBA" id="ARBA00023015"/>
    </source>
</evidence>
<dbReference type="RefSeq" id="WP_111625734.1">
    <property type="nucleotide sequence ID" value="NZ_QLLQ01000001.1"/>
</dbReference>
<proteinExistence type="predicted"/>
<dbReference type="Gene3D" id="3.40.50.2300">
    <property type="match status" value="2"/>
</dbReference>
<evidence type="ECO:0000256" key="2">
    <source>
        <dbReference type="ARBA" id="ARBA00023125"/>
    </source>
</evidence>
<dbReference type="InterPro" id="IPR010982">
    <property type="entry name" value="Lambda_DNA-bd_dom_sf"/>
</dbReference>
<dbReference type="Pfam" id="PF13407">
    <property type="entry name" value="Peripla_BP_4"/>
    <property type="match status" value="1"/>
</dbReference>
<dbReference type="InterPro" id="IPR000843">
    <property type="entry name" value="HTH_LacI"/>
</dbReference>
<dbReference type="Pfam" id="PF00356">
    <property type="entry name" value="LacI"/>
    <property type="match status" value="1"/>
</dbReference>
<dbReference type="GO" id="GO:0003700">
    <property type="term" value="F:DNA-binding transcription factor activity"/>
    <property type="evidence" value="ECO:0007669"/>
    <property type="project" value="TreeGrafter"/>
</dbReference>
<name>A0A327SHN8_9FLAO</name>
<dbReference type="SUPFAM" id="SSF47413">
    <property type="entry name" value="lambda repressor-like DNA-binding domains"/>
    <property type="match status" value="1"/>
</dbReference>
<feature type="domain" description="HTH lacI-type" evidence="4">
    <location>
        <begin position="5"/>
        <end position="59"/>
    </location>
</feature>
<reference evidence="5 6" key="1">
    <citation type="submission" date="2018-06" db="EMBL/GenBank/DDBJ databases">
        <title>Genomic Encyclopedia of Archaeal and Bacterial Type Strains, Phase II (KMG-II): from individual species to whole genera.</title>
        <authorList>
            <person name="Goeker M."/>
        </authorList>
    </citation>
    <scope>NUCLEOTIDE SEQUENCE [LARGE SCALE GENOMIC DNA]</scope>
    <source>
        <strain evidence="5 6">DSM 12408</strain>
    </source>
</reference>
<comment type="caution">
    <text evidence="5">The sequence shown here is derived from an EMBL/GenBank/DDBJ whole genome shotgun (WGS) entry which is preliminary data.</text>
</comment>
<dbReference type="GO" id="GO:0000976">
    <property type="term" value="F:transcription cis-regulatory region binding"/>
    <property type="evidence" value="ECO:0007669"/>
    <property type="project" value="TreeGrafter"/>
</dbReference>
<dbReference type="PANTHER" id="PTHR30146:SF144">
    <property type="entry name" value="LACI-FAMILY TRANSCRIPTION REGULATOR"/>
    <property type="match status" value="1"/>
</dbReference>
<keyword evidence="6" id="KW-1185">Reference proteome</keyword>
<gene>
    <name evidence="5" type="ORF">LX77_00641</name>
</gene>
<keyword evidence="1" id="KW-0805">Transcription regulation</keyword>
<dbReference type="EMBL" id="QLLQ01000001">
    <property type="protein sequence ID" value="RAJ28065.1"/>
    <property type="molecule type" value="Genomic_DNA"/>
</dbReference>
<protein>
    <submittedName>
        <fullName evidence="5">LacI family transcriptional regulator</fullName>
    </submittedName>
</protein>
<evidence type="ECO:0000256" key="3">
    <source>
        <dbReference type="ARBA" id="ARBA00023163"/>
    </source>
</evidence>
<dbReference type="Proteomes" id="UP000248987">
    <property type="component" value="Unassembled WGS sequence"/>
</dbReference>
<accession>A0A327SHN8</accession>
<dbReference type="AlphaFoldDB" id="A0A327SHN8"/>
<evidence type="ECO:0000313" key="5">
    <source>
        <dbReference type="EMBL" id="RAJ28065.1"/>
    </source>
</evidence>
<sequence length="350" mass="39873">MNSKPTIRKIAELANVSIGTVDRVLHNRGYVAANTRQLVESIMQKIDYVPNTYARNLVLNKTFNIAVLLPQHKEGEFWHYPFQGVKKAMNDFKSLGIKINVYLYDLNKSNSFNKVCKKVLLEENDAALLFPDVMPTESASFINECKAKQIPFVLIGSYENKTEAILNIGQNSYQGGRVAAQLLQYGNNNGTKYLIINILKAENPNYRVLKRIEGFKAFLGEKKNNDIVVDTFTITEEDPRLIKKIKIKIDSIPEIDGIFVANSKSYMIAEVLTENKNIKIVGYDLLQKNKDLINEGVIDFLINQQPSQQTYQGIELLYRYLVMNETPPAIIDIPLDIVCTEKLMYYDDSI</sequence>
<dbReference type="CDD" id="cd01392">
    <property type="entry name" value="HTH_LacI"/>
    <property type="match status" value="1"/>
</dbReference>
<dbReference type="PROSITE" id="PS50932">
    <property type="entry name" value="HTH_LACI_2"/>
    <property type="match status" value="1"/>
</dbReference>
<keyword evidence="2" id="KW-0238">DNA-binding</keyword>
<dbReference type="SMART" id="SM00354">
    <property type="entry name" value="HTH_LACI"/>
    <property type="match status" value="1"/>
</dbReference>
<evidence type="ECO:0000259" key="4">
    <source>
        <dbReference type="PROSITE" id="PS50932"/>
    </source>
</evidence>
<dbReference type="InterPro" id="IPR028082">
    <property type="entry name" value="Peripla_BP_I"/>
</dbReference>
<dbReference type="Gene3D" id="1.10.260.40">
    <property type="entry name" value="lambda repressor-like DNA-binding domains"/>
    <property type="match status" value="1"/>
</dbReference>
<dbReference type="InterPro" id="IPR025997">
    <property type="entry name" value="SBP_2_dom"/>
</dbReference>
<dbReference type="SUPFAM" id="SSF53822">
    <property type="entry name" value="Periplasmic binding protein-like I"/>
    <property type="match status" value="1"/>
</dbReference>